<dbReference type="InterPro" id="IPR003439">
    <property type="entry name" value="ABC_transporter-like_ATP-bd"/>
</dbReference>
<dbReference type="CDD" id="cd00267">
    <property type="entry name" value="ABC_ATPase"/>
    <property type="match status" value="1"/>
</dbReference>
<dbReference type="GeneID" id="2910197"/>
<reference evidence="5 7" key="2">
    <citation type="submission" date="2018-07" db="EMBL/GenBank/DDBJ databases">
        <title>Draft Genome Assemblies for Five Robust Yarrowia lipolytica Strains Exhibiting High Lipid Production and Pentose Sugar Utilization and Sugar Alcohol Secretion from Undetoxified Lignocellulosic Biomass Hydrolysates.</title>
        <authorList>
            <consortium name="DOE Joint Genome Institute"/>
            <person name="Walker C."/>
            <person name="Ryu S."/>
            <person name="Na H."/>
            <person name="Zane M."/>
            <person name="LaButti K."/>
            <person name="Lipzen A."/>
            <person name="Haridas S."/>
            <person name="Barry K."/>
            <person name="Grigoriev I.V."/>
            <person name="Quarterman J."/>
            <person name="Slininger P."/>
            <person name="Dien B."/>
            <person name="Trinh C.T."/>
        </authorList>
    </citation>
    <scope>NUCLEOTIDE SEQUENCE [LARGE SCALE GENOMIC DNA]</scope>
    <source>
        <strain evidence="5 7">YB392</strain>
    </source>
</reference>
<dbReference type="AlphaFoldDB" id="A0A1H6PUW0"/>
<dbReference type="eggNOG" id="KOG2355">
    <property type="taxonomic scope" value="Eukaryota"/>
</dbReference>
<feature type="domain" description="ABC transporter" evidence="3">
    <location>
        <begin position="3"/>
        <end position="229"/>
    </location>
</feature>
<evidence type="ECO:0000313" key="6">
    <source>
        <dbReference type="Proteomes" id="UP000182444"/>
    </source>
</evidence>
<dbReference type="FunFam" id="3.40.50.300:FF:001332">
    <property type="entry name" value="Similar to ABC transporter"/>
    <property type="match status" value="1"/>
</dbReference>
<dbReference type="KEGG" id="yli:2910197"/>
<dbReference type="GO" id="GO:0030014">
    <property type="term" value="C:CCR4-NOT complex"/>
    <property type="evidence" value="ECO:0007669"/>
    <property type="project" value="EnsemblFungi"/>
</dbReference>
<dbReference type="Pfam" id="PF00005">
    <property type="entry name" value="ABC_tran"/>
    <property type="match status" value="1"/>
</dbReference>
<evidence type="ECO:0000313" key="7">
    <source>
        <dbReference type="Proteomes" id="UP000256601"/>
    </source>
</evidence>
<dbReference type="InterPro" id="IPR003593">
    <property type="entry name" value="AAA+_ATPase"/>
</dbReference>
<evidence type="ECO:0000256" key="2">
    <source>
        <dbReference type="ARBA" id="ARBA00022840"/>
    </source>
</evidence>
<gene>
    <name evidence="5" type="ORF">B0I71DRAFT_104354</name>
    <name evidence="4" type="ORF">YALI1_D26467g</name>
</gene>
<dbReference type="PANTHER" id="PTHR43158">
    <property type="entry name" value="SKFA PEPTIDE EXPORT ATP-BINDING PROTEIN SKFE"/>
    <property type="match status" value="1"/>
</dbReference>
<dbReference type="GO" id="GO:0016887">
    <property type="term" value="F:ATP hydrolysis activity"/>
    <property type="evidence" value="ECO:0007669"/>
    <property type="project" value="InterPro"/>
</dbReference>
<reference evidence="4 6" key="1">
    <citation type="journal article" date="2016" name="PLoS ONE">
        <title>Sequence Assembly of Yarrowia lipolytica Strain W29/CLIB89 Shows Transposable Element Diversity.</title>
        <authorList>
            <person name="Magnan C."/>
            <person name="Yu J."/>
            <person name="Chang I."/>
            <person name="Jahn E."/>
            <person name="Kanomata Y."/>
            <person name="Wu J."/>
            <person name="Zeller M."/>
            <person name="Oakes M."/>
            <person name="Baldi P."/>
            <person name="Sandmeyer S."/>
        </authorList>
    </citation>
    <scope>NUCLEOTIDE SEQUENCE [LARGE SCALE GENOMIC DNA]</scope>
    <source>
        <strain evidence="4">CLIB89</strain>
        <strain evidence="6">CLIB89(W29)</strain>
    </source>
</reference>
<evidence type="ECO:0000313" key="4">
    <source>
        <dbReference type="EMBL" id="AOW04389.1"/>
    </source>
</evidence>
<dbReference type="EMBL" id="CP017556">
    <property type="protein sequence ID" value="AOW04389.1"/>
    <property type="molecule type" value="Genomic_DNA"/>
</dbReference>
<dbReference type="Gene3D" id="3.40.50.300">
    <property type="entry name" value="P-loop containing nucleotide triphosphate hydrolases"/>
    <property type="match status" value="1"/>
</dbReference>
<evidence type="ECO:0000313" key="5">
    <source>
        <dbReference type="EMBL" id="RDW23005.1"/>
    </source>
</evidence>
<dbReference type="VEuPathDB" id="FungiDB:YALI1_D26467g"/>
<organism evidence="4 6">
    <name type="scientific">Yarrowia lipolytica</name>
    <name type="common">Candida lipolytica</name>
    <dbReference type="NCBI Taxonomy" id="4952"/>
    <lineage>
        <taxon>Eukaryota</taxon>
        <taxon>Fungi</taxon>
        <taxon>Dikarya</taxon>
        <taxon>Ascomycota</taxon>
        <taxon>Saccharomycotina</taxon>
        <taxon>Dipodascomycetes</taxon>
        <taxon>Dipodascales</taxon>
        <taxon>Dipodascales incertae sedis</taxon>
        <taxon>Yarrowia</taxon>
    </lineage>
</organism>
<dbReference type="EMBL" id="KZ859124">
    <property type="protein sequence ID" value="RDW23005.1"/>
    <property type="molecule type" value="Genomic_DNA"/>
</dbReference>
<dbReference type="GO" id="GO:0006357">
    <property type="term" value="P:regulation of transcription by RNA polymerase II"/>
    <property type="evidence" value="ECO:0007669"/>
    <property type="project" value="EnsemblFungi"/>
</dbReference>
<dbReference type="PROSITE" id="PS50893">
    <property type="entry name" value="ABC_TRANSPORTER_2"/>
    <property type="match status" value="1"/>
</dbReference>
<dbReference type="OrthoDB" id="6512918at2759"/>
<dbReference type="SUPFAM" id="SSF52540">
    <property type="entry name" value="P-loop containing nucleoside triphosphate hydrolases"/>
    <property type="match status" value="1"/>
</dbReference>
<dbReference type="PANTHER" id="PTHR43158:SF2">
    <property type="entry name" value="SKFA PEPTIDE EXPORT ATP-BINDING PROTEIN SKFE"/>
    <property type="match status" value="1"/>
</dbReference>
<sequence>MSITAQNLSYTFPNGLVGIHPTSFDLPPGSRTLLIGANGAGKSTLLRILAGKTLAKADSLIVQGFDPFRDCSPPGIRYLGTEWAGNPIVRHDIEVTQLLKYAGGDAYPDRRDHLVQLLDVDPTWHMHEVSDGERRRVQLVMGLLVPWETLLLDEVTVDLDVLARTNLLNFLKEETETRQATIVYATHIFDGLNQWPTHVAHMSQSTMLSCDTYDVVQREFPGKSILEIALGWITGDMERRGPRLPRAKRQRVN</sequence>
<keyword evidence="5" id="KW-0378">Hydrolase</keyword>
<keyword evidence="1" id="KW-0547">Nucleotide-binding</keyword>
<dbReference type="RefSeq" id="XP_503089.1">
    <property type="nucleotide sequence ID" value="XM_503089.1"/>
</dbReference>
<evidence type="ECO:0000259" key="3">
    <source>
        <dbReference type="PROSITE" id="PS50893"/>
    </source>
</evidence>
<dbReference type="GO" id="GO:0005524">
    <property type="term" value="F:ATP binding"/>
    <property type="evidence" value="ECO:0007669"/>
    <property type="project" value="UniProtKB-KW"/>
</dbReference>
<name>A0A1H6PUW0_YARLL</name>
<accession>A0A1H6PUW0</accession>
<dbReference type="Proteomes" id="UP000182444">
    <property type="component" value="Chromosome 1D"/>
</dbReference>
<dbReference type="OMA" id="YLGTEWV"/>
<protein>
    <submittedName>
        <fullName evidence="5">P-loop containing nucleoside triphosphate hydrolase protein</fullName>
    </submittedName>
</protein>
<evidence type="ECO:0000256" key="1">
    <source>
        <dbReference type="ARBA" id="ARBA00022741"/>
    </source>
</evidence>
<proteinExistence type="predicted"/>
<dbReference type="SMART" id="SM00382">
    <property type="entry name" value="AAA"/>
    <property type="match status" value="1"/>
</dbReference>
<keyword evidence="2" id="KW-0067">ATP-binding</keyword>
<dbReference type="Proteomes" id="UP000256601">
    <property type="component" value="Unassembled WGS sequence"/>
</dbReference>
<dbReference type="InterPro" id="IPR027417">
    <property type="entry name" value="P-loop_NTPase"/>
</dbReference>
<dbReference type="VEuPathDB" id="FungiDB:YALI0_D20856g"/>